<evidence type="ECO:0000313" key="1">
    <source>
        <dbReference type="EMBL" id="MBI5248280.1"/>
    </source>
</evidence>
<name>A0A9D6Z213_9BACT</name>
<dbReference type="AlphaFoldDB" id="A0A9D6Z213"/>
<reference evidence="1" key="1">
    <citation type="submission" date="2020-07" db="EMBL/GenBank/DDBJ databases">
        <title>Huge and variable diversity of episymbiotic CPR bacteria and DPANN archaea in groundwater ecosystems.</title>
        <authorList>
            <person name="He C.Y."/>
            <person name="Keren R."/>
            <person name="Whittaker M."/>
            <person name="Farag I.F."/>
            <person name="Doudna J."/>
            <person name="Cate J.H.D."/>
            <person name="Banfield J.F."/>
        </authorList>
    </citation>
    <scope>NUCLEOTIDE SEQUENCE</scope>
    <source>
        <strain evidence="1">NC_groundwater_1664_Pr3_B-0.1um_52_9</strain>
    </source>
</reference>
<sequence length="78" mass="9625">MEKRDLALIEEWKEKDPELRKLWQEHLEFEEQLEAFNKRVYLSASEELERKTIQKKKLKGRDQIERILIKLRQQKTGM</sequence>
<organism evidence="1 2">
    <name type="scientific">Desulfomonile tiedjei</name>
    <dbReference type="NCBI Taxonomy" id="2358"/>
    <lineage>
        <taxon>Bacteria</taxon>
        <taxon>Pseudomonadati</taxon>
        <taxon>Thermodesulfobacteriota</taxon>
        <taxon>Desulfomonilia</taxon>
        <taxon>Desulfomonilales</taxon>
        <taxon>Desulfomonilaceae</taxon>
        <taxon>Desulfomonile</taxon>
    </lineage>
</organism>
<proteinExistence type="predicted"/>
<dbReference type="EMBL" id="JACRDE010000058">
    <property type="protein sequence ID" value="MBI5248280.1"/>
    <property type="molecule type" value="Genomic_DNA"/>
</dbReference>
<protein>
    <submittedName>
        <fullName evidence="1">DUF465 domain-containing protein</fullName>
    </submittedName>
</protein>
<dbReference type="InterPro" id="IPR038444">
    <property type="entry name" value="DUF465_sf"/>
</dbReference>
<dbReference type="Proteomes" id="UP000807825">
    <property type="component" value="Unassembled WGS sequence"/>
</dbReference>
<evidence type="ECO:0000313" key="2">
    <source>
        <dbReference type="Proteomes" id="UP000807825"/>
    </source>
</evidence>
<gene>
    <name evidence="1" type="ORF">HY912_02185</name>
</gene>
<comment type="caution">
    <text evidence="1">The sequence shown here is derived from an EMBL/GenBank/DDBJ whole genome shotgun (WGS) entry which is preliminary data.</text>
</comment>
<accession>A0A9D6Z213</accession>
<dbReference type="Gene3D" id="6.10.280.50">
    <property type="match status" value="1"/>
</dbReference>